<keyword evidence="1" id="KW-0175">Coiled coil</keyword>
<keyword evidence="3" id="KW-1185">Reference proteome</keyword>
<reference evidence="3" key="2">
    <citation type="submission" date="2015-01" db="EMBL/GenBank/DDBJ databases">
        <title>Evolutionary Origins and Diversification of the Mycorrhizal Mutualists.</title>
        <authorList>
            <consortium name="DOE Joint Genome Institute"/>
            <consortium name="Mycorrhizal Genomics Consortium"/>
            <person name="Kohler A."/>
            <person name="Kuo A."/>
            <person name="Nagy L.G."/>
            <person name="Floudas D."/>
            <person name="Copeland A."/>
            <person name="Barry K.W."/>
            <person name="Cichocki N."/>
            <person name="Veneault-Fourrey C."/>
            <person name="LaButti K."/>
            <person name="Lindquist E.A."/>
            <person name="Lipzen A."/>
            <person name="Lundell T."/>
            <person name="Morin E."/>
            <person name="Murat C."/>
            <person name="Riley R."/>
            <person name="Ohm R."/>
            <person name="Sun H."/>
            <person name="Tunlid A."/>
            <person name="Henrissat B."/>
            <person name="Grigoriev I.V."/>
            <person name="Hibbett D.S."/>
            <person name="Martin F."/>
        </authorList>
    </citation>
    <scope>NUCLEOTIDE SEQUENCE [LARGE SCALE GENOMIC DNA]</scope>
    <source>
        <strain evidence="3">h7</strain>
    </source>
</reference>
<evidence type="ECO:0000313" key="3">
    <source>
        <dbReference type="Proteomes" id="UP000053424"/>
    </source>
</evidence>
<proteinExistence type="predicted"/>
<protein>
    <submittedName>
        <fullName evidence="2">Uncharacterized protein</fullName>
    </submittedName>
</protein>
<reference evidence="2 3" key="1">
    <citation type="submission" date="2014-04" db="EMBL/GenBank/DDBJ databases">
        <authorList>
            <consortium name="DOE Joint Genome Institute"/>
            <person name="Kuo A."/>
            <person name="Gay G."/>
            <person name="Dore J."/>
            <person name="Kohler A."/>
            <person name="Nagy L.G."/>
            <person name="Floudas D."/>
            <person name="Copeland A."/>
            <person name="Barry K.W."/>
            <person name="Cichocki N."/>
            <person name="Veneault-Fourrey C."/>
            <person name="LaButti K."/>
            <person name="Lindquist E.A."/>
            <person name="Lipzen A."/>
            <person name="Lundell T."/>
            <person name="Morin E."/>
            <person name="Murat C."/>
            <person name="Sun H."/>
            <person name="Tunlid A."/>
            <person name="Henrissat B."/>
            <person name="Grigoriev I.V."/>
            <person name="Hibbett D.S."/>
            <person name="Martin F."/>
            <person name="Nordberg H.P."/>
            <person name="Cantor M.N."/>
            <person name="Hua S.X."/>
        </authorList>
    </citation>
    <scope>NUCLEOTIDE SEQUENCE [LARGE SCALE GENOMIC DNA]</scope>
    <source>
        <strain evidence="3">h7</strain>
    </source>
</reference>
<evidence type="ECO:0000313" key="2">
    <source>
        <dbReference type="EMBL" id="KIM44397.1"/>
    </source>
</evidence>
<accession>A0A0C2YTQ0</accession>
<name>A0A0C2YTQ0_HEBCY</name>
<dbReference type="Proteomes" id="UP000053424">
    <property type="component" value="Unassembled WGS sequence"/>
</dbReference>
<dbReference type="AlphaFoldDB" id="A0A0C2YTQ0"/>
<evidence type="ECO:0000256" key="1">
    <source>
        <dbReference type="SAM" id="Coils"/>
    </source>
</evidence>
<organism evidence="2 3">
    <name type="scientific">Hebeloma cylindrosporum</name>
    <dbReference type="NCBI Taxonomy" id="76867"/>
    <lineage>
        <taxon>Eukaryota</taxon>
        <taxon>Fungi</taxon>
        <taxon>Dikarya</taxon>
        <taxon>Basidiomycota</taxon>
        <taxon>Agaricomycotina</taxon>
        <taxon>Agaricomycetes</taxon>
        <taxon>Agaricomycetidae</taxon>
        <taxon>Agaricales</taxon>
        <taxon>Agaricineae</taxon>
        <taxon>Hymenogastraceae</taxon>
        <taxon>Hebeloma</taxon>
    </lineage>
</organism>
<feature type="coiled-coil region" evidence="1">
    <location>
        <begin position="45"/>
        <end position="198"/>
    </location>
</feature>
<sequence length="313" mass="35660">MEKTVLPDVGFFLRTIRRLSPAVVQMLKASGPAIRRVYLHIPTTFAELKKKLEQAEQRLVDKTKECDNLKDSAAKKLEQAEQRLTEKTTECDNLKADASRLAAKSLQYYHKNAELSVEKTDLMNVIKDLEIDLYNTNESRQAEEKEEKAIQELKDATNILILELLEAEDRLRDNHIRLDDLRYEIIDLERKLSIARERIDADAGEADAISVMINDLELESQSRLDENERFKMYNRDLRTTIYDLGRKKELAEENLKVIVARVAAALTPPQQASGSSLRKRSLSLAAPLPIASGSHLAAKPLPKRRKIKLESLC</sequence>
<gene>
    <name evidence="2" type="ORF">M413DRAFT_24903</name>
</gene>
<dbReference type="EMBL" id="KN831773">
    <property type="protein sequence ID" value="KIM44397.1"/>
    <property type="molecule type" value="Genomic_DNA"/>
</dbReference>
<dbReference type="HOGENOM" id="CLU_888670_0_0_1"/>